<gene>
    <name evidence="2" type="ORF">DSM110277_01596</name>
    <name evidence="1" type="ORF">SAMN04488041_102474</name>
</gene>
<dbReference type="Proteomes" id="UP000830781">
    <property type="component" value="Chromosome"/>
</dbReference>
<sequence length="47" mass="5262">MDTPIAVSLAAVLLTALGIDALIYGSEHLIFLTKKFVDLIEWVAFWR</sequence>
<protein>
    <recommendedName>
        <fullName evidence="5">Glyceraldehyde-3-phosphate dehydrogenase</fullName>
    </recommendedName>
</protein>
<evidence type="ECO:0000313" key="4">
    <source>
        <dbReference type="Proteomes" id="UP000830781"/>
    </source>
</evidence>
<dbReference type="Proteomes" id="UP000183076">
    <property type="component" value="Unassembled WGS sequence"/>
</dbReference>
<dbReference type="AlphaFoldDB" id="A0A1H2UDZ5"/>
<reference evidence="1" key="1">
    <citation type="submission" date="2016-10" db="EMBL/GenBank/DDBJ databases">
        <authorList>
            <person name="de Groot N.N."/>
        </authorList>
    </citation>
    <scope>NUCLEOTIDE SEQUENCE [LARGE SCALE GENOMIC DNA]</scope>
    <source>
        <strain evidence="1">DSM 10014</strain>
    </source>
</reference>
<organism evidence="1 3">
    <name type="scientific">Sulfitobacter pontiacus</name>
    <dbReference type="NCBI Taxonomy" id="60137"/>
    <lineage>
        <taxon>Bacteria</taxon>
        <taxon>Pseudomonadati</taxon>
        <taxon>Pseudomonadota</taxon>
        <taxon>Alphaproteobacteria</taxon>
        <taxon>Rhodobacterales</taxon>
        <taxon>Roseobacteraceae</taxon>
        <taxon>Sulfitobacter</taxon>
    </lineage>
</organism>
<dbReference type="RefSeq" id="WP_005852981.1">
    <property type="nucleotide sequence ID" value="NZ_BSKR01000001.1"/>
</dbReference>
<reference evidence="2" key="3">
    <citation type="journal article" date="2022" name="Microorganisms">
        <title>Beyond the ABCs#Discovery of Three New Plasmid Types in Rhodobacterales (RepQ, RepY, RepW).</title>
        <authorList>
            <person name="Freese H.M."/>
            <person name="Ringel V."/>
            <person name="Overmann J."/>
            <person name="Petersen J."/>
        </authorList>
    </citation>
    <scope>NUCLEOTIDE SEQUENCE</scope>
    <source>
        <strain evidence="2">DSM 110277</strain>
    </source>
</reference>
<dbReference type="EMBL" id="CP084959">
    <property type="protein sequence ID" value="UOA23182.1"/>
    <property type="molecule type" value="Genomic_DNA"/>
</dbReference>
<evidence type="ECO:0008006" key="5">
    <source>
        <dbReference type="Google" id="ProtNLM"/>
    </source>
</evidence>
<evidence type="ECO:0000313" key="2">
    <source>
        <dbReference type="EMBL" id="UOA23182.1"/>
    </source>
</evidence>
<dbReference type="GeneID" id="94021808"/>
<accession>A0A1H2UDZ5</accession>
<evidence type="ECO:0000313" key="1">
    <source>
        <dbReference type="EMBL" id="SDW54336.1"/>
    </source>
</evidence>
<evidence type="ECO:0000313" key="3">
    <source>
        <dbReference type="Proteomes" id="UP000183076"/>
    </source>
</evidence>
<reference evidence="3" key="2">
    <citation type="submission" date="2016-10" db="EMBL/GenBank/DDBJ databases">
        <authorList>
            <person name="Varghese N."/>
            <person name="Submissions S."/>
        </authorList>
    </citation>
    <scope>NUCLEOTIDE SEQUENCE [LARGE SCALE GENOMIC DNA]</scope>
    <source>
        <strain evidence="3">DSM 10014</strain>
    </source>
</reference>
<dbReference type="EMBL" id="FNNB01000002">
    <property type="protein sequence ID" value="SDW54336.1"/>
    <property type="molecule type" value="Genomic_DNA"/>
</dbReference>
<reference evidence="4" key="4">
    <citation type="journal article" date="2022" name="Microorganisms">
        <title>Beyond the ABCs#Discovery of Three New Plasmid Types in Rhodobacterales (RepQ, RepY, RepW).</title>
        <authorList>
            <person name="Freese H.M."/>
            <person name="Ringel V."/>
            <person name="Overmann J."/>
            <person name="Petersen J."/>
        </authorList>
    </citation>
    <scope>NUCLEOTIDE SEQUENCE [LARGE SCALE GENOMIC DNA]</scope>
    <source>
        <strain evidence="4">DSM 110277</strain>
    </source>
</reference>
<name>A0A1H2UDZ5_9RHOB</name>
<keyword evidence="4" id="KW-1185">Reference proteome</keyword>
<proteinExistence type="predicted"/>
<dbReference type="STRING" id="60137.SAMN04488041_102474"/>